<feature type="compositionally biased region" description="Low complexity" evidence="5">
    <location>
        <begin position="455"/>
        <end position="495"/>
    </location>
</feature>
<dbReference type="AlphaFoldDB" id="A0A242MLH8"/>
<organism evidence="7 8">
    <name type="scientific">Caballeronia sordidicola</name>
    <name type="common">Burkholderia sordidicola</name>
    <dbReference type="NCBI Taxonomy" id="196367"/>
    <lineage>
        <taxon>Bacteria</taxon>
        <taxon>Pseudomonadati</taxon>
        <taxon>Pseudomonadota</taxon>
        <taxon>Betaproteobacteria</taxon>
        <taxon>Burkholderiales</taxon>
        <taxon>Burkholderiaceae</taxon>
        <taxon>Caballeronia</taxon>
    </lineage>
</organism>
<feature type="region of interest" description="Disordered" evidence="5">
    <location>
        <begin position="395"/>
        <end position="574"/>
    </location>
</feature>
<dbReference type="InterPro" id="IPR007688">
    <property type="entry name" value="Conjugal_tfr_TrbL/VirB6"/>
</dbReference>
<feature type="transmembrane region" description="Helical" evidence="6">
    <location>
        <begin position="256"/>
        <end position="274"/>
    </location>
</feature>
<comment type="caution">
    <text evidence="7">The sequence shown here is derived from an EMBL/GenBank/DDBJ whole genome shotgun (WGS) entry which is preliminary data.</text>
</comment>
<evidence type="ECO:0000256" key="6">
    <source>
        <dbReference type="SAM" id="Phobius"/>
    </source>
</evidence>
<gene>
    <name evidence="7" type="ORF">PAMC26577_21685</name>
</gene>
<feature type="compositionally biased region" description="Gly residues" evidence="5">
    <location>
        <begin position="436"/>
        <end position="451"/>
    </location>
</feature>
<dbReference type="GO" id="GO:0030255">
    <property type="term" value="P:protein secretion by the type IV secretion system"/>
    <property type="evidence" value="ECO:0007669"/>
    <property type="project" value="InterPro"/>
</dbReference>
<feature type="transmembrane region" description="Helical" evidence="6">
    <location>
        <begin position="121"/>
        <end position="139"/>
    </location>
</feature>
<dbReference type="GO" id="GO:0016020">
    <property type="term" value="C:membrane"/>
    <property type="evidence" value="ECO:0007669"/>
    <property type="project" value="UniProtKB-SubCell"/>
</dbReference>
<protein>
    <submittedName>
        <fullName evidence="7">PE-PGRS virulence associated protein</fullName>
    </submittedName>
</protein>
<dbReference type="NCBIfam" id="TIGR02783">
    <property type="entry name" value="TrbL_P"/>
    <property type="match status" value="1"/>
</dbReference>
<keyword evidence="4 6" id="KW-0472">Membrane</keyword>
<evidence type="ECO:0000313" key="8">
    <source>
        <dbReference type="Proteomes" id="UP000195221"/>
    </source>
</evidence>
<dbReference type="Proteomes" id="UP000195221">
    <property type="component" value="Unassembled WGS sequence"/>
</dbReference>
<feature type="compositionally biased region" description="Polar residues" evidence="5">
    <location>
        <begin position="537"/>
        <end position="570"/>
    </location>
</feature>
<comment type="subcellular location">
    <subcellularLocation>
        <location evidence="1">Membrane</location>
        <topology evidence="1">Multi-pass membrane protein</topology>
    </subcellularLocation>
</comment>
<feature type="transmembrane region" description="Helical" evidence="6">
    <location>
        <begin position="224"/>
        <end position="244"/>
    </location>
</feature>
<dbReference type="Pfam" id="PF04610">
    <property type="entry name" value="TrbL"/>
    <property type="match status" value="1"/>
</dbReference>
<dbReference type="EMBL" id="NBTZ01000093">
    <property type="protein sequence ID" value="OTP72175.1"/>
    <property type="molecule type" value="Genomic_DNA"/>
</dbReference>
<evidence type="ECO:0000313" key="7">
    <source>
        <dbReference type="EMBL" id="OTP72175.1"/>
    </source>
</evidence>
<evidence type="ECO:0000256" key="1">
    <source>
        <dbReference type="ARBA" id="ARBA00004141"/>
    </source>
</evidence>
<feature type="compositionally biased region" description="Polar residues" evidence="5">
    <location>
        <begin position="510"/>
        <end position="529"/>
    </location>
</feature>
<keyword evidence="3 6" id="KW-1133">Transmembrane helix</keyword>
<sequence length="606" mass="60458">MQRLHQPPHKVTYPTGKARALLRMPLHLATRGRAMLKQKISWLLLIVAFVPLLAHAQAIDAKAQLGVMENILSKFSDNAAKWTAATQTVGLRVFAVLALIEISLKMRKVVLSGGEEGIIRIAGILMTSLMTWGFFLWAMNAPATILGSIVLGFEKLGGVASGMGTLNPTQMIGAGVDLALQMNNSASAWKLLTDPGVAFVVAITEILTIGAFGILGIQMFAALLHYWLLLACAPILLAGGALSFTRDWAIKQFQGAVATGVKIFVIYLVAGVVTEFIPEFKAIIKSGGAQNMAPLLGMCASGIVILFLAFFAPSIASAIMGGTASINGNELAGFGASVAAGGVAAAGMAFGGVAGGVSLAGKAGDMLGRMGEGAGNLGSALGNLTSAGGNMKEAFSTSAGGGGRATSGAMDMAKRVGGDLPSGMSPISQQSKALLGGDGGGSGSGSSGGGSKAPTTGVPQQGSQSSPSSNTSSAASGSSTTRSASAPSSQAASVGGNAGSSGITSGAGDSGNSTAQSVDGSRQTPTSGESAPPIQPGVTQLQSGDATTASIGGNTIPSSAPPQSKIQQIANAGKTASDAVGKKLHAAKGFIPEQNASGTLHINMSE</sequence>
<proteinExistence type="predicted"/>
<feature type="transmembrane region" description="Helical" evidence="6">
    <location>
        <begin position="295"/>
        <end position="319"/>
    </location>
</feature>
<evidence type="ECO:0000256" key="2">
    <source>
        <dbReference type="ARBA" id="ARBA00022692"/>
    </source>
</evidence>
<reference evidence="7 8" key="1">
    <citation type="submission" date="2017-03" db="EMBL/GenBank/DDBJ databases">
        <title>Genome analysis of strain PAMC 26577.</title>
        <authorList>
            <person name="Oh H.-M."/>
            <person name="Yang J.-A."/>
        </authorList>
    </citation>
    <scope>NUCLEOTIDE SEQUENCE [LARGE SCALE GENOMIC DNA]</scope>
    <source>
        <strain evidence="7 8">PAMC 26577</strain>
    </source>
</reference>
<feature type="transmembrane region" description="Helical" evidence="6">
    <location>
        <begin position="331"/>
        <end position="360"/>
    </location>
</feature>
<evidence type="ECO:0000256" key="3">
    <source>
        <dbReference type="ARBA" id="ARBA00022989"/>
    </source>
</evidence>
<name>A0A242MLH8_CABSO</name>
<feature type="transmembrane region" description="Helical" evidence="6">
    <location>
        <begin position="82"/>
        <end position="100"/>
    </location>
</feature>
<evidence type="ECO:0000256" key="4">
    <source>
        <dbReference type="ARBA" id="ARBA00023136"/>
    </source>
</evidence>
<accession>A0A242MLH8</accession>
<keyword evidence="2 6" id="KW-0812">Transmembrane</keyword>
<dbReference type="InterPro" id="IPR014150">
    <property type="entry name" value="Conjugal_tfr_TrbL"/>
</dbReference>
<evidence type="ECO:0000256" key="5">
    <source>
        <dbReference type="SAM" id="MobiDB-lite"/>
    </source>
</evidence>
<feature type="transmembrane region" description="Helical" evidence="6">
    <location>
        <begin position="197"/>
        <end position="217"/>
    </location>
</feature>